<dbReference type="Pfam" id="PF07963">
    <property type="entry name" value="N_methyl"/>
    <property type="match status" value="1"/>
</dbReference>
<reference evidence="2 3" key="1">
    <citation type="submission" date="2019-03" db="EMBL/GenBank/DDBJ databases">
        <title>Genomic Encyclopedia of Type Strains, Phase IV (KMG-IV): sequencing the most valuable type-strain genomes for metagenomic binning, comparative biology and taxonomic classification.</title>
        <authorList>
            <person name="Goeker M."/>
        </authorList>
    </citation>
    <scope>NUCLEOTIDE SEQUENCE [LARGE SCALE GENOMIC DNA]</scope>
    <source>
        <strain evidence="2 3">DSM 24176</strain>
    </source>
</reference>
<keyword evidence="1" id="KW-0812">Transmembrane</keyword>
<protein>
    <submittedName>
        <fullName evidence="2">Prepilin-type N-terminal cleavage/methylation domain-containing protein</fullName>
    </submittedName>
</protein>
<name>A0A4V6NFI9_9FIRM</name>
<sequence>MYKKYVNNPQGVTLIEIILVIAIMGLIAVLAYPMLTLSHRVFSTQLEESFERNDVRNASTYLSNDIRYSKTEPTVSEGEYGQILEVMNQEGEAVKYYINSNNRLVRQVNEGAELEFIEIEDVAFELSNNDNLVQVKLVKSNEKDLYTLDRISRWETRVQLGTDPIVDFIKSMDAHIVTDNLYIEGSGKIIEQEDGTVIVKNPLSVGEGTLIDVSDIYILKGLTARKSAIVGSKTNNGNIYIEGNVENYTQLNGNVYIDGDLEQYDDEIGNEAFVNGNLKLNWGTENLSNVRYTGNLTKPDYINAPVIKDLSVANLFPIDVPTIDPPYMPTLRHEDWYDDNGYSSDYLDPFGDNNNYKYFGPTLTLPSHGSYRDVTIVSQGDITIGGAADVKGMLFAPNGRVTVSAGSSFEGIIIAKDVTVSGGAEAIATAGVIFSLDGEVRIVGGTEFTGAVYAKEVYVSGDSTFNIVRLDNEIFDTMDDLPFQTEE</sequence>
<proteinExistence type="predicted"/>
<keyword evidence="1" id="KW-1133">Transmembrane helix</keyword>
<keyword evidence="3" id="KW-1185">Reference proteome</keyword>
<feature type="transmembrane region" description="Helical" evidence="1">
    <location>
        <begin position="12"/>
        <end position="35"/>
    </location>
</feature>
<gene>
    <name evidence="2" type="ORF">EDC19_1124</name>
</gene>
<dbReference type="NCBIfam" id="TIGR02532">
    <property type="entry name" value="IV_pilin_GFxxxE"/>
    <property type="match status" value="1"/>
</dbReference>
<dbReference type="AlphaFoldDB" id="A0A4V6NFI9"/>
<dbReference type="EMBL" id="SMGQ01000011">
    <property type="protein sequence ID" value="TCK98691.1"/>
    <property type="molecule type" value="Genomic_DNA"/>
</dbReference>
<comment type="caution">
    <text evidence="2">The sequence shown here is derived from an EMBL/GenBank/DDBJ whole genome shotgun (WGS) entry which is preliminary data.</text>
</comment>
<dbReference type="InterPro" id="IPR012902">
    <property type="entry name" value="N_methyl_site"/>
</dbReference>
<keyword evidence="1" id="KW-0472">Membrane</keyword>
<evidence type="ECO:0000313" key="3">
    <source>
        <dbReference type="Proteomes" id="UP000294545"/>
    </source>
</evidence>
<dbReference type="PROSITE" id="PS00409">
    <property type="entry name" value="PROKAR_NTER_METHYL"/>
    <property type="match status" value="1"/>
</dbReference>
<dbReference type="Proteomes" id="UP000294545">
    <property type="component" value="Unassembled WGS sequence"/>
</dbReference>
<dbReference type="RefSeq" id="WP_165868523.1">
    <property type="nucleotide sequence ID" value="NZ_SMGQ01000011.1"/>
</dbReference>
<evidence type="ECO:0000256" key="1">
    <source>
        <dbReference type="SAM" id="Phobius"/>
    </source>
</evidence>
<evidence type="ECO:0000313" key="2">
    <source>
        <dbReference type="EMBL" id="TCK98691.1"/>
    </source>
</evidence>
<accession>A0A4V6NFI9</accession>
<organism evidence="2 3">
    <name type="scientific">Natranaerovirga hydrolytica</name>
    <dbReference type="NCBI Taxonomy" id="680378"/>
    <lineage>
        <taxon>Bacteria</taxon>
        <taxon>Bacillati</taxon>
        <taxon>Bacillota</taxon>
        <taxon>Clostridia</taxon>
        <taxon>Lachnospirales</taxon>
        <taxon>Natranaerovirgaceae</taxon>
        <taxon>Natranaerovirga</taxon>
    </lineage>
</organism>